<protein>
    <recommendedName>
        <fullName evidence="9">F-box domain-containing protein</fullName>
    </recommendedName>
</protein>
<dbReference type="GO" id="GO:0005524">
    <property type="term" value="F:ATP binding"/>
    <property type="evidence" value="ECO:0007669"/>
    <property type="project" value="UniProtKB-KW"/>
</dbReference>
<dbReference type="GO" id="GO:0070736">
    <property type="term" value="F:protein-glycine ligase activity, initiating"/>
    <property type="evidence" value="ECO:0007669"/>
    <property type="project" value="TreeGrafter"/>
</dbReference>
<dbReference type="GO" id="GO:0060271">
    <property type="term" value="P:cilium assembly"/>
    <property type="evidence" value="ECO:0007669"/>
    <property type="project" value="TreeGrafter"/>
</dbReference>
<evidence type="ECO:0000256" key="4">
    <source>
        <dbReference type="ARBA" id="ARBA00022741"/>
    </source>
</evidence>
<evidence type="ECO:0000313" key="7">
    <source>
        <dbReference type="EMBL" id="KAE9542291.1"/>
    </source>
</evidence>
<accession>A0A6G0TZK5</accession>
<keyword evidence="8" id="KW-1185">Reference proteome</keyword>
<dbReference type="GO" id="GO:0015630">
    <property type="term" value="C:microtubule cytoskeleton"/>
    <property type="evidence" value="ECO:0007669"/>
    <property type="project" value="TreeGrafter"/>
</dbReference>
<dbReference type="PROSITE" id="PS51221">
    <property type="entry name" value="TTL"/>
    <property type="match status" value="1"/>
</dbReference>
<dbReference type="InterPro" id="IPR004344">
    <property type="entry name" value="TTL/TTLL_fam"/>
</dbReference>
<dbReference type="Gene3D" id="1.20.1280.50">
    <property type="match status" value="1"/>
</dbReference>
<organism evidence="7 8">
    <name type="scientific">Aphis glycines</name>
    <name type="common">Soybean aphid</name>
    <dbReference type="NCBI Taxonomy" id="307491"/>
    <lineage>
        <taxon>Eukaryota</taxon>
        <taxon>Metazoa</taxon>
        <taxon>Ecdysozoa</taxon>
        <taxon>Arthropoda</taxon>
        <taxon>Hexapoda</taxon>
        <taxon>Insecta</taxon>
        <taxon>Pterygota</taxon>
        <taxon>Neoptera</taxon>
        <taxon>Paraneoptera</taxon>
        <taxon>Hemiptera</taxon>
        <taxon>Sternorrhyncha</taxon>
        <taxon>Aphidomorpha</taxon>
        <taxon>Aphidoidea</taxon>
        <taxon>Aphididae</taxon>
        <taxon>Aphidini</taxon>
        <taxon>Aphis</taxon>
        <taxon>Aphis</taxon>
    </lineage>
</organism>
<sequence length="860" mass="99857">MFEHTRGGETLAKEDGVVSCVHEINLDNNSDHIHKIYTIWKTKEHTMNSNKNTRKKKPLMPRNDNKPLINQKDKTKASTLDTLNKIAANEILENTCNPISNIYLDNEVTSDTNTNVKQDGSNQIPELKEESQISEQSKMSSLSNRYQLNSKNYVQELHKALIKECNHNLLDYTSLNATLDFESLTNVTSRTLKAIQDQKIFSVLGYFPTISLEMNNRGWVEKRDPYRPPTNYSHYLKSAPYMVNWIESPPLLSSINENEAIIERLKSAQSWSILKDKRSDFIFVTRKRLINWSNLSELTSVSQMTRHVFCTKTGLAQCLELYKNSVTNLMFPRCHYIRSEADSDAFIEDYITTALIPYNFIDFVKRCVSKFLNKHITGNTIKNLWAYNCQKEVWNEFMIHYTKLIIDNNARFDHEYIYELELDVYAKCKYLLENVKKYCPQHYIDGITNTWIIKPSSNCSGHGIMLSRDLHTIKRKITEAERPLLVYTCKIDLRQWFLVTNMSPVVVWMYKEGYVRFCANSFSMQNMHESIHLSNVRLQMKYRKFRNPQVPDECMWDYRELKDYLRKIGQEYVWDELIFPGMGESIYAVLKAATDTSFYRDKTFQLFGADFLITENFIPYLIEINSIPGLNPSTNIIANLVPMLLSDIVKVTVDYGKNSNADTGLFMKVVPEKWKSAATVKLDSVAVAVNRGNSYKSTAGKVDRGYNVLKSTVATNVETAPFITGYHHQWMDSVNKKLAKLRLRIDSQNTTDDCGSMYSKHHNEMVINTFILIDANTLLYCRLVCKRWQKLIDAYVFQEKAALENKFVNNGRGYSSFSQISSNDIRKIELPWYVFYAISKFDPFNRNLIKNHCGQDLLNR</sequence>
<feature type="region of interest" description="Disordered" evidence="6">
    <location>
        <begin position="47"/>
        <end position="69"/>
    </location>
</feature>
<evidence type="ECO:0000313" key="8">
    <source>
        <dbReference type="Proteomes" id="UP000475862"/>
    </source>
</evidence>
<keyword evidence="3" id="KW-0436">Ligase</keyword>
<evidence type="ECO:0000256" key="2">
    <source>
        <dbReference type="ARBA" id="ARBA00022490"/>
    </source>
</evidence>
<keyword evidence="4" id="KW-0547">Nucleotide-binding</keyword>
<dbReference type="Gene3D" id="3.30.1490.20">
    <property type="entry name" value="ATP-grasp fold, A domain"/>
    <property type="match status" value="1"/>
</dbReference>
<name>A0A6G0TZK5_APHGL</name>
<dbReference type="GO" id="GO:0003341">
    <property type="term" value="P:cilium movement"/>
    <property type="evidence" value="ECO:0007669"/>
    <property type="project" value="TreeGrafter"/>
</dbReference>
<dbReference type="Gene3D" id="3.30.470.20">
    <property type="entry name" value="ATP-grasp fold, B domain"/>
    <property type="match status" value="1"/>
</dbReference>
<comment type="subcellular location">
    <subcellularLocation>
        <location evidence="1">Cytoplasm</location>
    </subcellularLocation>
</comment>
<keyword evidence="2" id="KW-0963">Cytoplasm</keyword>
<proteinExistence type="predicted"/>
<dbReference type="Pfam" id="PF03133">
    <property type="entry name" value="TTL"/>
    <property type="match status" value="1"/>
</dbReference>
<dbReference type="InterPro" id="IPR013815">
    <property type="entry name" value="ATP_grasp_subdomain_1"/>
</dbReference>
<evidence type="ECO:0000256" key="5">
    <source>
        <dbReference type="ARBA" id="ARBA00022840"/>
    </source>
</evidence>
<dbReference type="EMBL" id="VYZN01000011">
    <property type="protein sequence ID" value="KAE9542291.1"/>
    <property type="molecule type" value="Genomic_DNA"/>
</dbReference>
<comment type="caution">
    <text evidence="7">The sequence shown here is derived from an EMBL/GenBank/DDBJ whole genome shotgun (WGS) entry which is preliminary data.</text>
</comment>
<dbReference type="PANTHER" id="PTHR45870:SF2">
    <property type="entry name" value="TUBULIN MONOGLYCYLASE TTLL3"/>
    <property type="match status" value="1"/>
</dbReference>
<evidence type="ECO:0008006" key="9">
    <source>
        <dbReference type="Google" id="ProtNLM"/>
    </source>
</evidence>
<gene>
    <name evidence="7" type="ORF">AGLY_003418</name>
</gene>
<dbReference type="InterPro" id="IPR036047">
    <property type="entry name" value="F-box-like_dom_sf"/>
</dbReference>
<reference evidence="7 8" key="1">
    <citation type="submission" date="2019-08" db="EMBL/GenBank/DDBJ databases">
        <title>The genome of the soybean aphid Biotype 1, its phylome, world population structure and adaptation to the North American continent.</title>
        <authorList>
            <person name="Giordano R."/>
            <person name="Donthu R.K."/>
            <person name="Hernandez A.G."/>
            <person name="Wright C.L."/>
            <person name="Zimin A.V."/>
        </authorList>
    </citation>
    <scope>NUCLEOTIDE SEQUENCE [LARGE SCALE GENOMIC DNA]</scope>
    <source>
        <tissue evidence="7">Whole aphids</tissue>
    </source>
</reference>
<evidence type="ECO:0000256" key="3">
    <source>
        <dbReference type="ARBA" id="ARBA00022598"/>
    </source>
</evidence>
<dbReference type="PANTHER" id="PTHR45870">
    <property type="entry name" value="TUBULIN MONOGLYCYLASE TTLL3"/>
    <property type="match status" value="1"/>
</dbReference>
<dbReference type="Proteomes" id="UP000475862">
    <property type="component" value="Unassembled WGS sequence"/>
</dbReference>
<dbReference type="AlphaFoldDB" id="A0A6G0TZK5"/>
<dbReference type="GO" id="GO:0005930">
    <property type="term" value="C:axoneme"/>
    <property type="evidence" value="ECO:0007669"/>
    <property type="project" value="TreeGrafter"/>
</dbReference>
<dbReference type="OrthoDB" id="202825at2759"/>
<dbReference type="SUPFAM" id="SSF56059">
    <property type="entry name" value="Glutathione synthetase ATP-binding domain-like"/>
    <property type="match status" value="1"/>
</dbReference>
<dbReference type="InterPro" id="IPR051437">
    <property type="entry name" value="TTLL_monoglycylase"/>
</dbReference>
<feature type="region of interest" description="Disordered" evidence="6">
    <location>
        <begin position="113"/>
        <end position="135"/>
    </location>
</feature>
<dbReference type="SUPFAM" id="SSF81383">
    <property type="entry name" value="F-box domain"/>
    <property type="match status" value="1"/>
</dbReference>
<feature type="compositionally biased region" description="Polar residues" evidence="6">
    <location>
        <begin position="113"/>
        <end position="124"/>
    </location>
</feature>
<evidence type="ECO:0000256" key="1">
    <source>
        <dbReference type="ARBA" id="ARBA00004496"/>
    </source>
</evidence>
<evidence type="ECO:0000256" key="6">
    <source>
        <dbReference type="SAM" id="MobiDB-lite"/>
    </source>
</evidence>
<keyword evidence="5" id="KW-0067">ATP-binding</keyword>